<dbReference type="PROSITE" id="PS01071">
    <property type="entry name" value="GRPE"/>
    <property type="match status" value="1"/>
</dbReference>
<evidence type="ECO:0000256" key="4">
    <source>
        <dbReference type="RuleBase" id="RU000639"/>
    </source>
</evidence>
<dbReference type="GO" id="GO:0000774">
    <property type="term" value="F:adenyl-nucleotide exchange factor activity"/>
    <property type="evidence" value="ECO:0007669"/>
    <property type="project" value="InterPro"/>
</dbReference>
<sequence>MSDGLEQEIISEEDGGEAVGKLKKVKEQLKQCQKEKAEYLTGWQREKADFINYKRRQEEQMSEWSRMFGEGLVRDILPVLDTLDASIKSGQGDKDGLVAMRQQLMKILGQHGLTEMESVGQKFSPERHEALEQVEGKEPGMVTEEVLKGYLLNEKVIRVAKVKVSK</sequence>
<dbReference type="GO" id="GO:0006457">
    <property type="term" value="P:protein folding"/>
    <property type="evidence" value="ECO:0007669"/>
    <property type="project" value="InterPro"/>
</dbReference>
<dbReference type="PANTHER" id="PTHR21237">
    <property type="entry name" value="GRPE PROTEIN"/>
    <property type="match status" value="1"/>
</dbReference>
<gene>
    <name evidence="3 6" type="primary">grpE</name>
    <name evidence="6" type="ORF">COS30_00060</name>
</gene>
<dbReference type="GO" id="GO:0051082">
    <property type="term" value="F:unfolded protein binding"/>
    <property type="evidence" value="ECO:0007669"/>
    <property type="project" value="TreeGrafter"/>
</dbReference>
<evidence type="ECO:0000313" key="6">
    <source>
        <dbReference type="EMBL" id="PIV38809.1"/>
    </source>
</evidence>
<comment type="subcellular location">
    <subcellularLocation>
        <location evidence="3">Cytoplasm</location>
    </subcellularLocation>
</comment>
<accession>A0A2M7D701</accession>
<name>A0A2M7D701_9BACT</name>
<evidence type="ECO:0000256" key="1">
    <source>
        <dbReference type="ARBA" id="ARBA00009054"/>
    </source>
</evidence>
<dbReference type="PANTHER" id="PTHR21237:SF23">
    <property type="entry name" value="GRPE PROTEIN HOMOLOG, MITOCHONDRIAL"/>
    <property type="match status" value="1"/>
</dbReference>
<dbReference type="EMBL" id="PEUE01000002">
    <property type="protein sequence ID" value="PIV38809.1"/>
    <property type="molecule type" value="Genomic_DNA"/>
</dbReference>
<comment type="subunit">
    <text evidence="3">Homodimer.</text>
</comment>
<dbReference type="SUPFAM" id="SSF58014">
    <property type="entry name" value="Coiled-coil domain of nucleotide exchange factor GrpE"/>
    <property type="match status" value="1"/>
</dbReference>
<comment type="caution">
    <text evidence="6">The sequence shown here is derived from an EMBL/GenBank/DDBJ whole genome shotgun (WGS) entry which is preliminary data.</text>
</comment>
<dbReference type="Proteomes" id="UP000229247">
    <property type="component" value="Unassembled WGS sequence"/>
</dbReference>
<evidence type="ECO:0000256" key="2">
    <source>
        <dbReference type="ARBA" id="ARBA00023186"/>
    </source>
</evidence>
<evidence type="ECO:0000256" key="5">
    <source>
        <dbReference type="RuleBase" id="RU004478"/>
    </source>
</evidence>
<dbReference type="CDD" id="cd00446">
    <property type="entry name" value="GrpE"/>
    <property type="match status" value="1"/>
</dbReference>
<dbReference type="SUPFAM" id="SSF51064">
    <property type="entry name" value="Head domain of nucleotide exchange factor GrpE"/>
    <property type="match status" value="1"/>
</dbReference>
<keyword evidence="3" id="KW-0963">Cytoplasm</keyword>
<dbReference type="Pfam" id="PF01025">
    <property type="entry name" value="GrpE"/>
    <property type="match status" value="1"/>
</dbReference>
<dbReference type="InterPro" id="IPR000740">
    <property type="entry name" value="GrpE"/>
</dbReference>
<evidence type="ECO:0000256" key="3">
    <source>
        <dbReference type="HAMAP-Rule" id="MF_01151"/>
    </source>
</evidence>
<dbReference type="InterPro" id="IPR009012">
    <property type="entry name" value="GrpE_head"/>
</dbReference>
<dbReference type="GO" id="GO:0051087">
    <property type="term" value="F:protein-folding chaperone binding"/>
    <property type="evidence" value="ECO:0007669"/>
    <property type="project" value="InterPro"/>
</dbReference>
<organism evidence="6 7">
    <name type="scientific">Candidatus Portnoybacteria bacterium CG02_land_8_20_14_3_00_45_8</name>
    <dbReference type="NCBI Taxonomy" id="1974807"/>
    <lineage>
        <taxon>Bacteria</taxon>
        <taxon>Candidatus Portnoyibacteriota</taxon>
    </lineage>
</organism>
<proteinExistence type="inferred from homology"/>
<dbReference type="AlphaFoldDB" id="A0A2M7D701"/>
<dbReference type="HAMAP" id="MF_01151">
    <property type="entry name" value="GrpE"/>
    <property type="match status" value="1"/>
</dbReference>
<dbReference type="GO" id="GO:0005737">
    <property type="term" value="C:cytoplasm"/>
    <property type="evidence" value="ECO:0007669"/>
    <property type="project" value="UniProtKB-SubCell"/>
</dbReference>
<protein>
    <recommendedName>
        <fullName evidence="3 4">Protein GrpE</fullName>
    </recommendedName>
    <alternativeName>
        <fullName evidence="3">HSP-70 cofactor</fullName>
    </alternativeName>
</protein>
<dbReference type="Gene3D" id="3.90.20.20">
    <property type="match status" value="1"/>
</dbReference>
<dbReference type="InterPro" id="IPR013805">
    <property type="entry name" value="GrpE_CC"/>
</dbReference>
<reference evidence="7" key="1">
    <citation type="submission" date="2017-09" db="EMBL/GenBank/DDBJ databases">
        <title>Depth-based differentiation of microbial function through sediment-hosted aquifers and enrichment of novel symbionts in the deep terrestrial subsurface.</title>
        <authorList>
            <person name="Probst A.J."/>
            <person name="Ladd B."/>
            <person name="Jarett J.K."/>
            <person name="Geller-Mcgrath D.E."/>
            <person name="Sieber C.M.K."/>
            <person name="Emerson J.B."/>
            <person name="Anantharaman K."/>
            <person name="Thomas B.C."/>
            <person name="Malmstrom R."/>
            <person name="Stieglmeier M."/>
            <person name="Klingl A."/>
            <person name="Woyke T."/>
            <person name="Ryan C.M."/>
            <person name="Banfield J.F."/>
        </authorList>
    </citation>
    <scope>NUCLEOTIDE SEQUENCE [LARGE SCALE GENOMIC DNA]</scope>
</reference>
<dbReference type="Gene3D" id="2.30.22.10">
    <property type="entry name" value="Head domain of nucleotide exchange factor GrpE"/>
    <property type="match status" value="1"/>
</dbReference>
<evidence type="ECO:0000313" key="7">
    <source>
        <dbReference type="Proteomes" id="UP000229247"/>
    </source>
</evidence>
<keyword evidence="3 4" id="KW-0346">Stress response</keyword>
<dbReference type="GO" id="GO:0042803">
    <property type="term" value="F:protein homodimerization activity"/>
    <property type="evidence" value="ECO:0007669"/>
    <property type="project" value="InterPro"/>
</dbReference>
<comment type="function">
    <text evidence="3 4">Participates actively in the response to hyperosmotic and heat shock by preventing the aggregation of stress-denatured proteins, in association with DnaK and GrpE. It is the nucleotide exchange factor for DnaK and may function as a thermosensor. Unfolded proteins bind initially to DnaJ; upon interaction with the DnaJ-bound protein, DnaK hydrolyzes its bound ATP, resulting in the formation of a stable complex. GrpE releases ADP from DnaK; ATP binding to DnaK triggers the release of the substrate protein, thus completing the reaction cycle. Several rounds of ATP-dependent interactions between DnaJ, DnaK and GrpE are required for fully efficient folding.</text>
</comment>
<keyword evidence="2 3" id="KW-0143">Chaperone</keyword>
<dbReference type="PRINTS" id="PR00773">
    <property type="entry name" value="GRPEPROTEIN"/>
</dbReference>
<comment type="similarity">
    <text evidence="1 3 5">Belongs to the GrpE family.</text>
</comment>